<protein>
    <recommendedName>
        <fullName evidence="2">Replication initiation factor</fullName>
    </recommendedName>
</protein>
<keyword evidence="1" id="KW-0614">Plasmid</keyword>
<organism evidence="1">
    <name type="scientific">uncultured prokaryote</name>
    <dbReference type="NCBI Taxonomy" id="198431"/>
    <lineage>
        <taxon>unclassified sequences</taxon>
        <taxon>environmental samples</taxon>
    </lineage>
</organism>
<reference evidence="1" key="1">
    <citation type="submission" date="2015-06" db="EMBL/GenBank/DDBJ databases">
        <authorList>
            <person name="Joergensen T."/>
        </authorList>
    </citation>
    <scope>NUCLEOTIDE SEQUENCE</scope>
    <source>
        <plasmid evidence="1">pRGRH0737</plasmid>
    </source>
</reference>
<dbReference type="AlphaFoldDB" id="A0A0H5QIN5"/>
<sequence length="294" mass="34228">MRFDYYAATIEDDPKRVMDTLAKLGHYIEPSHQLAKAYHYTDGYSVMSNESGLVCRVFTKEGQRPYAFASSDATEAFVDAVRTEWTDRHLVTRLDPCQDFYDGKARRKLTGLMRRMAKDRRMRLRVIYDPLDPTAGQTTYLGSETSEYRMRTYDKGWEVYGRLQNKIGRRYEIPKDIAFNVAGGIEVQADNWIRAELQARPKDEEARRCAATCTPEQAWGLTDWTHELARKAFSLELERIYVRAHKRSKDDEAIRWMLRQYRGPLERMLGDLGGWDCVGLTLGEILKEIEAEQR</sequence>
<name>A0A0H5QIN5_9ZZZZ</name>
<dbReference type="EMBL" id="LN853348">
    <property type="protein sequence ID" value="CRY95702.1"/>
    <property type="molecule type" value="Genomic_DNA"/>
</dbReference>
<accession>A0A0H5QIN5</accession>
<evidence type="ECO:0000313" key="1">
    <source>
        <dbReference type="EMBL" id="CRY95702.1"/>
    </source>
</evidence>
<reference evidence="1" key="2">
    <citation type="submission" date="2015-07" db="EMBL/GenBank/DDBJ databases">
        <title>Plasmids, circular viruses and viroids from rat gut.</title>
        <authorList>
            <person name="Jorgensen T.J."/>
            <person name="Hansen M.A."/>
            <person name="Xu Z."/>
            <person name="Tabak M.A."/>
            <person name="Sorensen S.J."/>
            <person name="Hansen L.H."/>
        </authorList>
    </citation>
    <scope>NUCLEOTIDE SEQUENCE</scope>
    <source>
        <plasmid evidence="1">pRGRH0737</plasmid>
    </source>
</reference>
<proteinExistence type="predicted"/>
<evidence type="ECO:0008006" key="2">
    <source>
        <dbReference type="Google" id="ProtNLM"/>
    </source>
</evidence>
<geneLocation type="plasmid" evidence="1">
    <name>pRGRH0737</name>
</geneLocation>